<dbReference type="OrthoDB" id="6399635at2"/>
<dbReference type="SUPFAM" id="SSF52833">
    <property type="entry name" value="Thioredoxin-like"/>
    <property type="match status" value="1"/>
</dbReference>
<dbReference type="InterPro" id="IPR050553">
    <property type="entry name" value="Thioredoxin_ResA/DsbE_sf"/>
</dbReference>
<keyword evidence="7" id="KW-1185">Reference proteome</keyword>
<dbReference type="RefSeq" id="WP_111372453.1">
    <property type="nucleotide sequence ID" value="NZ_CP029480.1"/>
</dbReference>
<accession>A0A2Z4GDB1</accession>
<dbReference type="InterPro" id="IPR012336">
    <property type="entry name" value="Thioredoxin-like_fold"/>
</dbReference>
<dbReference type="KEGG" id="als:DJ013_14040"/>
<dbReference type="PROSITE" id="PS51352">
    <property type="entry name" value="THIOREDOXIN_2"/>
    <property type="match status" value="1"/>
</dbReference>
<evidence type="ECO:0000259" key="5">
    <source>
        <dbReference type="PROSITE" id="PS51352"/>
    </source>
</evidence>
<gene>
    <name evidence="6" type="ORF">DJ013_14040</name>
</gene>
<dbReference type="InterPro" id="IPR013766">
    <property type="entry name" value="Thioredoxin_domain"/>
</dbReference>
<feature type="domain" description="Thioredoxin" evidence="5">
    <location>
        <begin position="183"/>
        <end position="317"/>
    </location>
</feature>
<evidence type="ECO:0000313" key="6">
    <source>
        <dbReference type="EMBL" id="AWV99226.1"/>
    </source>
</evidence>
<sequence>MLIKTIFSLIFILNFLVVRATEVEIDVSQLKRNSPIFLSESGVYNRIPESGTLKISVEHLPTLIRLISLDKSKIVTHQVIWLTGNILKIKGSIDDDKIELFPNNMGEQLDNDIEHEWKQVDVVKKKGSTISERFLVYLLNSLKFQETANLKAVIETIPKNERDFWATARIVKYLNGLESIGFDPSENQFEYLTAMNKNGEDELFEKSGNKFLLIDFSASSCRPCLEDIDKLVKLNEDFENELDILSIWDDSKQEAWLNVAKKQKDKITWVSLRDDSGAIFEKFEVNVYPTYLLIDRTGSVVKKWKGKGVDKVGKYLE</sequence>
<dbReference type="PANTHER" id="PTHR42852:SF6">
    <property type="entry name" value="THIOL:DISULFIDE INTERCHANGE PROTEIN DSBE"/>
    <property type="match status" value="1"/>
</dbReference>
<dbReference type="PANTHER" id="PTHR42852">
    <property type="entry name" value="THIOL:DISULFIDE INTERCHANGE PROTEIN DSBE"/>
    <property type="match status" value="1"/>
</dbReference>
<evidence type="ECO:0000256" key="1">
    <source>
        <dbReference type="ARBA" id="ARBA00004196"/>
    </source>
</evidence>
<dbReference type="EMBL" id="CP029480">
    <property type="protein sequence ID" value="AWV99226.1"/>
    <property type="molecule type" value="Genomic_DNA"/>
</dbReference>
<comment type="subcellular location">
    <subcellularLocation>
        <location evidence="1">Cell envelope</location>
    </subcellularLocation>
</comment>
<dbReference type="Proteomes" id="UP000249873">
    <property type="component" value="Chromosome"/>
</dbReference>
<keyword evidence="3" id="KW-1015">Disulfide bond</keyword>
<dbReference type="Pfam" id="PF13905">
    <property type="entry name" value="Thioredoxin_8"/>
    <property type="match status" value="1"/>
</dbReference>
<keyword evidence="2" id="KW-0201">Cytochrome c-type biogenesis</keyword>
<dbReference type="Gene3D" id="3.40.30.10">
    <property type="entry name" value="Glutaredoxin"/>
    <property type="match status" value="1"/>
</dbReference>
<reference evidence="6 7" key="1">
    <citation type="submission" date="2018-05" db="EMBL/GenBank/DDBJ databases">
        <title>Complete genome sequence of Arcticibacterium luteifluviistationis SM1504T, a cytophagaceae bacterium isolated from Arctic surface seawater.</title>
        <authorList>
            <person name="Li Y."/>
            <person name="Qin Q.-L."/>
        </authorList>
    </citation>
    <scope>NUCLEOTIDE SEQUENCE [LARGE SCALE GENOMIC DNA]</scope>
    <source>
        <strain evidence="6 7">SM1504</strain>
    </source>
</reference>
<protein>
    <recommendedName>
        <fullName evidence="5">Thioredoxin domain-containing protein</fullName>
    </recommendedName>
</protein>
<proteinExistence type="predicted"/>
<evidence type="ECO:0000256" key="2">
    <source>
        <dbReference type="ARBA" id="ARBA00022748"/>
    </source>
</evidence>
<evidence type="ECO:0000313" key="7">
    <source>
        <dbReference type="Proteomes" id="UP000249873"/>
    </source>
</evidence>
<dbReference type="AlphaFoldDB" id="A0A2Z4GDB1"/>
<dbReference type="CDD" id="cd02966">
    <property type="entry name" value="TlpA_like_family"/>
    <property type="match status" value="1"/>
</dbReference>
<dbReference type="InterPro" id="IPR036249">
    <property type="entry name" value="Thioredoxin-like_sf"/>
</dbReference>
<evidence type="ECO:0000256" key="3">
    <source>
        <dbReference type="ARBA" id="ARBA00023157"/>
    </source>
</evidence>
<dbReference type="GO" id="GO:0017004">
    <property type="term" value="P:cytochrome complex assembly"/>
    <property type="evidence" value="ECO:0007669"/>
    <property type="project" value="UniProtKB-KW"/>
</dbReference>
<organism evidence="6 7">
    <name type="scientific">Arcticibacterium luteifluviistationis</name>
    <dbReference type="NCBI Taxonomy" id="1784714"/>
    <lineage>
        <taxon>Bacteria</taxon>
        <taxon>Pseudomonadati</taxon>
        <taxon>Bacteroidota</taxon>
        <taxon>Cytophagia</taxon>
        <taxon>Cytophagales</taxon>
        <taxon>Leadbetterellaceae</taxon>
        <taxon>Arcticibacterium</taxon>
    </lineage>
</organism>
<keyword evidence="4" id="KW-0676">Redox-active center</keyword>
<name>A0A2Z4GDB1_9BACT</name>
<evidence type="ECO:0000256" key="4">
    <source>
        <dbReference type="ARBA" id="ARBA00023284"/>
    </source>
</evidence>
<dbReference type="GO" id="GO:0030313">
    <property type="term" value="C:cell envelope"/>
    <property type="evidence" value="ECO:0007669"/>
    <property type="project" value="UniProtKB-SubCell"/>
</dbReference>